<feature type="transmembrane region" description="Helical" evidence="7">
    <location>
        <begin position="218"/>
        <end position="236"/>
    </location>
</feature>
<feature type="transmembrane region" description="Helical" evidence="7">
    <location>
        <begin position="422"/>
        <end position="443"/>
    </location>
</feature>
<feature type="transmembrane region" description="Helical" evidence="7">
    <location>
        <begin position="37"/>
        <end position="55"/>
    </location>
</feature>
<dbReference type="OrthoDB" id="9816041at2"/>
<dbReference type="FunFam" id="1.20.1720.10:FF:000004">
    <property type="entry name" value="EmrB/QacA family drug resistance transporter"/>
    <property type="match status" value="1"/>
</dbReference>
<dbReference type="Proteomes" id="UP000309673">
    <property type="component" value="Unassembled WGS sequence"/>
</dbReference>
<comment type="caution">
    <text evidence="9">The sequence shown here is derived from an EMBL/GenBank/DDBJ whole genome shotgun (WGS) entry which is preliminary data.</text>
</comment>
<dbReference type="InterPro" id="IPR020846">
    <property type="entry name" value="MFS_dom"/>
</dbReference>
<protein>
    <submittedName>
        <fullName evidence="9">MFS transporter</fullName>
    </submittedName>
</protein>
<dbReference type="PANTHER" id="PTHR23501:SF191">
    <property type="entry name" value="VACUOLAR BASIC AMINO ACID TRANSPORTER 4"/>
    <property type="match status" value="1"/>
</dbReference>
<feature type="transmembrane region" description="Helical" evidence="7">
    <location>
        <begin position="322"/>
        <end position="341"/>
    </location>
</feature>
<keyword evidence="4 7" id="KW-0812">Transmembrane</keyword>
<comment type="subcellular location">
    <subcellularLocation>
        <location evidence="1">Cell membrane</location>
        <topology evidence="1">Multi-pass membrane protein</topology>
    </subcellularLocation>
</comment>
<dbReference type="Gene3D" id="1.20.1250.20">
    <property type="entry name" value="MFS general substrate transporter like domains"/>
    <property type="match status" value="1"/>
</dbReference>
<evidence type="ECO:0000256" key="7">
    <source>
        <dbReference type="SAM" id="Phobius"/>
    </source>
</evidence>
<feature type="transmembrane region" description="Helical" evidence="7">
    <location>
        <begin position="67"/>
        <end position="86"/>
    </location>
</feature>
<dbReference type="PANTHER" id="PTHR23501">
    <property type="entry name" value="MAJOR FACILITATOR SUPERFAMILY"/>
    <property type="match status" value="1"/>
</dbReference>
<sequence length="456" mass="48669">MVVAGLLAALFIGALDVTVVATATKSITDELHGLSSISWVFAIYTLTTCITTPIFGKLTDLFGRKIVFVIGVSLFVLSSVLCGFATSMTALIFFRALQGIGAGALNPVCFTLVGDLFPGEKRGKMMGVFGSVWSVAGLLGPLIGGYFVDYVSWRWIFFINIPIGIIALILVVGFLHQNVERQRKKIDYWGALTFTVALSAFMYALLSGGKDHPWNSGLIIGLFIVAAVFLALFLWVEQRAVEPMIPLSIFKSRVLNVSNISGFLAFSITAGLSIYTAIWIQSVLGKSATTSGLTAMWMSLAWPLAANIVGRLMYRMGIKASVVIGSAIVLIGAAWLVALTIGSPNAYWVGIMIVIGFGMGFVSTPTTVIVQSVVGWEMRGVANASNSLMRSLGQTVGVALFGTIFNQHVIDPHNKTQLVGGMHAIFIVMVVIAAANLAAALFLPGHSKVMAQQKSA</sequence>
<gene>
    <name evidence="9" type="ORF">E5161_16995</name>
</gene>
<evidence type="ECO:0000259" key="8">
    <source>
        <dbReference type="PROSITE" id="PS50850"/>
    </source>
</evidence>
<dbReference type="InterPro" id="IPR004638">
    <property type="entry name" value="EmrB-like"/>
</dbReference>
<dbReference type="Pfam" id="PF07690">
    <property type="entry name" value="MFS_1"/>
    <property type="match status" value="1"/>
</dbReference>
<keyword evidence="3" id="KW-1003">Cell membrane</keyword>
<dbReference type="PRINTS" id="PR01036">
    <property type="entry name" value="TCRTETB"/>
</dbReference>
<keyword evidence="5 7" id="KW-1133">Transmembrane helix</keyword>
<dbReference type="NCBIfam" id="TIGR00711">
    <property type="entry name" value="efflux_EmrB"/>
    <property type="match status" value="1"/>
</dbReference>
<evidence type="ECO:0000313" key="9">
    <source>
        <dbReference type="EMBL" id="TJY40872.1"/>
    </source>
</evidence>
<feature type="transmembrane region" description="Helical" evidence="7">
    <location>
        <begin position="188"/>
        <end position="206"/>
    </location>
</feature>
<keyword evidence="10" id="KW-1185">Reference proteome</keyword>
<feature type="domain" description="Major facilitator superfamily (MFS) profile" evidence="8">
    <location>
        <begin position="2"/>
        <end position="448"/>
    </location>
</feature>
<evidence type="ECO:0000256" key="1">
    <source>
        <dbReference type="ARBA" id="ARBA00004651"/>
    </source>
</evidence>
<dbReference type="GO" id="GO:0022857">
    <property type="term" value="F:transmembrane transporter activity"/>
    <property type="evidence" value="ECO:0007669"/>
    <property type="project" value="InterPro"/>
</dbReference>
<dbReference type="GO" id="GO:0005886">
    <property type="term" value="C:plasma membrane"/>
    <property type="evidence" value="ECO:0007669"/>
    <property type="project" value="UniProtKB-SubCell"/>
</dbReference>
<feature type="transmembrane region" description="Helical" evidence="7">
    <location>
        <begin position="347"/>
        <end position="370"/>
    </location>
</feature>
<dbReference type="InterPro" id="IPR036259">
    <property type="entry name" value="MFS_trans_sf"/>
</dbReference>
<name>A0A4U0FC91_9BACL</name>
<evidence type="ECO:0000256" key="4">
    <source>
        <dbReference type="ARBA" id="ARBA00022692"/>
    </source>
</evidence>
<dbReference type="CDD" id="cd17502">
    <property type="entry name" value="MFS_Azr1_MDR_like"/>
    <property type="match status" value="1"/>
</dbReference>
<feature type="transmembrane region" description="Helical" evidence="7">
    <location>
        <begin position="153"/>
        <end position="176"/>
    </location>
</feature>
<feature type="transmembrane region" description="Helical" evidence="7">
    <location>
        <begin position="125"/>
        <end position="147"/>
    </location>
</feature>
<accession>A0A4U0FC91</accession>
<feature type="transmembrane region" description="Helical" evidence="7">
    <location>
        <begin position="92"/>
        <end position="113"/>
    </location>
</feature>
<evidence type="ECO:0000313" key="10">
    <source>
        <dbReference type="Proteomes" id="UP000309673"/>
    </source>
</evidence>
<keyword evidence="6 7" id="KW-0472">Membrane</keyword>
<feature type="transmembrane region" description="Helical" evidence="7">
    <location>
        <begin position="292"/>
        <end position="310"/>
    </location>
</feature>
<dbReference type="InterPro" id="IPR011701">
    <property type="entry name" value="MFS"/>
</dbReference>
<dbReference type="PROSITE" id="PS50850">
    <property type="entry name" value="MFS"/>
    <property type="match status" value="1"/>
</dbReference>
<evidence type="ECO:0000256" key="3">
    <source>
        <dbReference type="ARBA" id="ARBA00022475"/>
    </source>
</evidence>
<organism evidence="9 10">
    <name type="scientific">Cohnella pontilimi</name>
    <dbReference type="NCBI Taxonomy" id="2564100"/>
    <lineage>
        <taxon>Bacteria</taxon>
        <taxon>Bacillati</taxon>
        <taxon>Bacillota</taxon>
        <taxon>Bacilli</taxon>
        <taxon>Bacillales</taxon>
        <taxon>Paenibacillaceae</taxon>
        <taxon>Cohnella</taxon>
    </lineage>
</organism>
<dbReference type="EMBL" id="SUPK01000008">
    <property type="protein sequence ID" value="TJY40872.1"/>
    <property type="molecule type" value="Genomic_DNA"/>
</dbReference>
<evidence type="ECO:0000256" key="2">
    <source>
        <dbReference type="ARBA" id="ARBA00022448"/>
    </source>
</evidence>
<evidence type="ECO:0000256" key="5">
    <source>
        <dbReference type="ARBA" id="ARBA00022989"/>
    </source>
</evidence>
<reference evidence="9 10" key="1">
    <citation type="submission" date="2019-04" db="EMBL/GenBank/DDBJ databases">
        <title>Cohnella sp. nov., isolated from soil.</title>
        <authorList>
            <person name="Kim W."/>
        </authorList>
    </citation>
    <scope>NUCLEOTIDE SEQUENCE [LARGE SCALE GENOMIC DNA]</scope>
    <source>
        <strain evidence="9 10">CAU 1483</strain>
    </source>
</reference>
<feature type="transmembrane region" description="Helical" evidence="7">
    <location>
        <begin position="257"/>
        <end position="280"/>
    </location>
</feature>
<dbReference type="AlphaFoldDB" id="A0A4U0FC91"/>
<evidence type="ECO:0000256" key="6">
    <source>
        <dbReference type="ARBA" id="ARBA00023136"/>
    </source>
</evidence>
<feature type="transmembrane region" description="Helical" evidence="7">
    <location>
        <begin position="391"/>
        <end position="410"/>
    </location>
</feature>
<dbReference type="Gene3D" id="1.20.1720.10">
    <property type="entry name" value="Multidrug resistance protein D"/>
    <property type="match status" value="1"/>
</dbReference>
<dbReference type="SUPFAM" id="SSF103473">
    <property type="entry name" value="MFS general substrate transporter"/>
    <property type="match status" value="1"/>
</dbReference>
<keyword evidence="2" id="KW-0813">Transport</keyword>
<proteinExistence type="predicted"/>